<dbReference type="InterPro" id="IPR006311">
    <property type="entry name" value="TAT_signal"/>
</dbReference>
<dbReference type="InterPro" id="IPR004843">
    <property type="entry name" value="Calcineurin-like_PHP"/>
</dbReference>
<gene>
    <name evidence="4" type="ORF">GQF63_11715</name>
</gene>
<dbReference type="InterPro" id="IPR039331">
    <property type="entry name" value="PAPs-like"/>
</dbReference>
<evidence type="ECO:0000256" key="2">
    <source>
        <dbReference type="SAM" id="SignalP"/>
    </source>
</evidence>
<dbReference type="PANTHER" id="PTHR22953">
    <property type="entry name" value="ACID PHOSPHATASE RELATED"/>
    <property type="match status" value="1"/>
</dbReference>
<dbReference type="Proteomes" id="UP000435036">
    <property type="component" value="Unassembled WGS sequence"/>
</dbReference>
<dbReference type="AlphaFoldDB" id="A0A6N8KYY1"/>
<feature type="signal peptide" evidence="2">
    <location>
        <begin position="1"/>
        <end position="35"/>
    </location>
</feature>
<organism evidence="4 5">
    <name type="scientific">Sphingobacterium humi</name>
    <dbReference type="NCBI Taxonomy" id="1796905"/>
    <lineage>
        <taxon>Bacteria</taxon>
        <taxon>Pseudomonadati</taxon>
        <taxon>Bacteroidota</taxon>
        <taxon>Sphingobacteriia</taxon>
        <taxon>Sphingobacteriales</taxon>
        <taxon>Sphingobacteriaceae</taxon>
        <taxon>Sphingobacterium</taxon>
    </lineage>
</organism>
<feature type="domain" description="Calcineurin-like phosphoesterase" evidence="3">
    <location>
        <begin position="159"/>
        <end position="352"/>
    </location>
</feature>
<dbReference type="PANTHER" id="PTHR22953:SF153">
    <property type="entry name" value="PURPLE ACID PHOSPHATASE"/>
    <property type="match status" value="1"/>
</dbReference>
<dbReference type="RefSeq" id="WP_160369419.1">
    <property type="nucleotide sequence ID" value="NZ_WSQA01000008.1"/>
</dbReference>
<proteinExistence type="predicted"/>
<dbReference type="OrthoDB" id="596345at2"/>
<accession>A0A6N8KYY1</accession>
<keyword evidence="1 2" id="KW-0732">Signal</keyword>
<evidence type="ECO:0000259" key="3">
    <source>
        <dbReference type="Pfam" id="PF00149"/>
    </source>
</evidence>
<feature type="chain" id="PRO_5027002765" description="Calcineurin-like phosphoesterase domain-containing protein" evidence="2">
    <location>
        <begin position="36"/>
        <end position="406"/>
    </location>
</feature>
<evidence type="ECO:0000313" key="5">
    <source>
        <dbReference type="Proteomes" id="UP000435036"/>
    </source>
</evidence>
<protein>
    <recommendedName>
        <fullName evidence="3">Calcineurin-like phosphoesterase domain-containing protein</fullName>
    </recommendedName>
</protein>
<dbReference type="Gene3D" id="3.60.21.10">
    <property type="match status" value="1"/>
</dbReference>
<comment type="caution">
    <text evidence="4">The sequence shown here is derived from an EMBL/GenBank/DDBJ whole genome shotgun (WGS) entry which is preliminary data.</text>
</comment>
<reference evidence="4 5" key="1">
    <citation type="submission" date="2019-12" db="EMBL/GenBank/DDBJ databases">
        <authorList>
            <person name="Dong K."/>
        </authorList>
    </citation>
    <scope>NUCLEOTIDE SEQUENCE [LARGE SCALE GENOMIC DNA]</scope>
    <source>
        <strain evidence="4 5">JCM 31225</strain>
    </source>
</reference>
<dbReference type="Pfam" id="PF00149">
    <property type="entry name" value="Metallophos"/>
    <property type="match status" value="1"/>
</dbReference>
<dbReference type="SUPFAM" id="SSF56300">
    <property type="entry name" value="Metallo-dependent phosphatases"/>
    <property type="match status" value="1"/>
</dbReference>
<name>A0A6N8KYY1_9SPHI</name>
<dbReference type="PROSITE" id="PS51318">
    <property type="entry name" value="TAT"/>
    <property type="match status" value="1"/>
</dbReference>
<dbReference type="EMBL" id="WSQA01000008">
    <property type="protein sequence ID" value="MVZ62693.1"/>
    <property type="molecule type" value="Genomic_DNA"/>
</dbReference>
<dbReference type="GO" id="GO:0003993">
    <property type="term" value="F:acid phosphatase activity"/>
    <property type="evidence" value="ECO:0007669"/>
    <property type="project" value="InterPro"/>
</dbReference>
<keyword evidence="5" id="KW-1185">Reference proteome</keyword>
<sequence length="406" mass="45259">MKEIDQPTSFNRRSFLKTAGLLIGTWGLSSTSAFGAIDTATLAEDSLFKCKPLVLRAGENSMQLVVVTKEPTACWLSYGTTAKQLDRKTREVRNGMAHVGTIHHFKLTDLSPGQTCHYQIEATPVEKLERKDAVFGTKELTPEASLHAVNPNGQEAYCLIYNDIHETPESFGLLRKLVPAAQPDFYVLNGDMVSNMRSEDHFISNVLAPMAALSASSVPVLYSRGNHETWNWYARHITDYLLDDPHPFYYGFRQGPAYFLILDSGEARPDSDPVNWGLIEFDAYREAQARWLQQEVEKPEFKQAKHRIVITHIPPFYASSPIHAATHSFGLWGDILNKSGISVMICGHTHQPKVHPAVAGKHNFPIVIGGGPKEGNRTIISLKAKAQNLHLQLIHESGKLLGEVKR</sequence>
<evidence type="ECO:0000313" key="4">
    <source>
        <dbReference type="EMBL" id="MVZ62693.1"/>
    </source>
</evidence>
<evidence type="ECO:0000256" key="1">
    <source>
        <dbReference type="ARBA" id="ARBA00022729"/>
    </source>
</evidence>
<dbReference type="InterPro" id="IPR029052">
    <property type="entry name" value="Metallo-depent_PP-like"/>
</dbReference>